<dbReference type="Proteomes" id="UP000249619">
    <property type="component" value="Unassembled WGS sequence"/>
</dbReference>
<dbReference type="OrthoDB" id="3766937at2759"/>
<dbReference type="AlphaFoldDB" id="A0A364MTD6"/>
<evidence type="ECO:0000313" key="2">
    <source>
        <dbReference type="Proteomes" id="UP000249619"/>
    </source>
</evidence>
<dbReference type="EMBL" id="QGDH01000200">
    <property type="protein sequence ID" value="RAR02853.1"/>
    <property type="molecule type" value="Genomic_DNA"/>
</dbReference>
<evidence type="ECO:0000313" key="1">
    <source>
        <dbReference type="EMBL" id="RAR02853.1"/>
    </source>
</evidence>
<proteinExistence type="predicted"/>
<organism evidence="1 2">
    <name type="scientific">Stemphylium lycopersici</name>
    <name type="common">Tomato gray leaf spot disease fungus</name>
    <name type="synonym">Thyrospora lycopersici</name>
    <dbReference type="NCBI Taxonomy" id="183478"/>
    <lineage>
        <taxon>Eukaryota</taxon>
        <taxon>Fungi</taxon>
        <taxon>Dikarya</taxon>
        <taxon>Ascomycota</taxon>
        <taxon>Pezizomycotina</taxon>
        <taxon>Dothideomycetes</taxon>
        <taxon>Pleosporomycetidae</taxon>
        <taxon>Pleosporales</taxon>
        <taxon>Pleosporineae</taxon>
        <taxon>Pleosporaceae</taxon>
        <taxon>Stemphylium</taxon>
    </lineage>
</organism>
<protein>
    <submittedName>
        <fullName evidence="1">Uncharacterized protein</fullName>
    </submittedName>
</protein>
<sequence length="144" mass="16674">MSSDSIYCHSDNCCDHKDAWDRSLVELECEYVYLDTVNDFLGQSNPEWLEMMREAHNSTALIDLNLDMESQCPTIYIRFHGRRAPKAFERRVIDHFSLQFLKTNVLMGLRDSHGYGWIIGESSGLYTRHLAMPHEFDKEPGIAA</sequence>
<gene>
    <name evidence="1" type="ORF">DDE83_008435</name>
</gene>
<name>A0A364MTD6_STELY</name>
<accession>A0A364MTD6</accession>
<keyword evidence="2" id="KW-1185">Reference proteome</keyword>
<comment type="caution">
    <text evidence="1">The sequence shown here is derived from an EMBL/GenBank/DDBJ whole genome shotgun (WGS) entry which is preliminary data.</text>
</comment>
<reference evidence="2" key="1">
    <citation type="submission" date="2018-05" db="EMBL/GenBank/DDBJ databases">
        <title>Draft genome sequence of Stemphylium lycopersici strain CIDEFI 213.</title>
        <authorList>
            <person name="Medina R."/>
            <person name="Franco M.E.E."/>
            <person name="Lucentini C.G."/>
            <person name="Saparrat M.C.N."/>
            <person name="Balatti P.A."/>
        </authorList>
    </citation>
    <scope>NUCLEOTIDE SEQUENCE [LARGE SCALE GENOMIC DNA]</scope>
    <source>
        <strain evidence="2">CIDEFI 213</strain>
    </source>
</reference>